<gene>
    <name evidence="5" type="ORF">HG543_33495</name>
</gene>
<keyword evidence="6" id="KW-1185">Reference proteome</keyword>
<evidence type="ECO:0000256" key="1">
    <source>
        <dbReference type="ARBA" id="ARBA00022723"/>
    </source>
</evidence>
<feature type="transmembrane region" description="Helical" evidence="3">
    <location>
        <begin position="33"/>
        <end position="55"/>
    </location>
</feature>
<evidence type="ECO:0000256" key="2">
    <source>
        <dbReference type="ARBA" id="ARBA00022801"/>
    </source>
</evidence>
<keyword evidence="3" id="KW-0472">Membrane</keyword>
<dbReference type="EMBL" id="JABBJJ010000203">
    <property type="protein sequence ID" value="NMO19754.1"/>
    <property type="molecule type" value="Genomic_DNA"/>
</dbReference>
<dbReference type="Pfam" id="PF00149">
    <property type="entry name" value="Metallophos"/>
    <property type="match status" value="1"/>
</dbReference>
<dbReference type="GO" id="GO:0008758">
    <property type="term" value="F:UDP-2,3-diacylglucosamine hydrolase activity"/>
    <property type="evidence" value="ECO:0007669"/>
    <property type="project" value="TreeGrafter"/>
</dbReference>
<keyword evidence="2" id="KW-0378">Hydrolase</keyword>
<accession>A0A848LQK3</accession>
<dbReference type="Gene3D" id="3.60.21.10">
    <property type="match status" value="1"/>
</dbReference>
<dbReference type="AlphaFoldDB" id="A0A848LQK3"/>
<evidence type="ECO:0000256" key="3">
    <source>
        <dbReference type="SAM" id="Phobius"/>
    </source>
</evidence>
<keyword evidence="1" id="KW-0479">Metal-binding</keyword>
<dbReference type="GO" id="GO:0009245">
    <property type="term" value="P:lipid A biosynthetic process"/>
    <property type="evidence" value="ECO:0007669"/>
    <property type="project" value="TreeGrafter"/>
</dbReference>
<dbReference type="PANTHER" id="PTHR31302:SF31">
    <property type="entry name" value="PHOSPHODIESTERASE YAEI"/>
    <property type="match status" value="1"/>
</dbReference>
<evidence type="ECO:0000259" key="4">
    <source>
        <dbReference type="Pfam" id="PF00149"/>
    </source>
</evidence>
<feature type="transmembrane region" description="Helical" evidence="3">
    <location>
        <begin position="143"/>
        <end position="163"/>
    </location>
</feature>
<name>A0A848LQK3_9BACT</name>
<evidence type="ECO:0000313" key="6">
    <source>
        <dbReference type="Proteomes" id="UP000518300"/>
    </source>
</evidence>
<organism evidence="5 6">
    <name type="scientific">Pyxidicoccus fallax</name>
    <dbReference type="NCBI Taxonomy" id="394095"/>
    <lineage>
        <taxon>Bacteria</taxon>
        <taxon>Pseudomonadati</taxon>
        <taxon>Myxococcota</taxon>
        <taxon>Myxococcia</taxon>
        <taxon>Myxococcales</taxon>
        <taxon>Cystobacterineae</taxon>
        <taxon>Myxococcaceae</taxon>
        <taxon>Pyxidicoccus</taxon>
    </lineage>
</organism>
<dbReference type="CDD" id="cd07385">
    <property type="entry name" value="MPP_YkuE_C"/>
    <property type="match status" value="1"/>
</dbReference>
<dbReference type="InterPro" id="IPR004843">
    <property type="entry name" value="Calcineurin-like_PHP"/>
</dbReference>
<dbReference type="PANTHER" id="PTHR31302">
    <property type="entry name" value="TRANSMEMBRANE PROTEIN WITH METALLOPHOSPHOESTERASE DOMAIN-RELATED"/>
    <property type="match status" value="1"/>
</dbReference>
<sequence length="416" mass="44368">MFRVLVGVSRRGRSRNVAEVSQRRAGPRVAPGMVLRWLMSLGGILAIFGGLHAYIAARLFVSPQLPAPWPVVGPLLVALLFVSLPVGMAVSRREPTAWTRALQWTAFIWLGAFGIFLSAVVAADLVGWVLRLTGVVNDSLALARGKALAVVGVSLPAVLYAFVTARGRARVERLTVPVAGLGAGLHGLKVVQISDIHVGPTLDGQWLRRVVEQVNALQPDVVAVTGDLVDGHVEALRDEVKPLAELRASLGVFYVTGNHEYYHGGPAWAAEVARLGLTVLQNEHRVVERDGARLTVAGVTDHDAGHIHPAHASRPDVALAGAPEGVPRLLLAHQPRTALHVARAGVEVDLQLSGHTHGGQVFPFMFFVKLQQPVVRGLATIAGVRVYTHRGTGYWGPPLRLGPAPEIAELTLVSAG</sequence>
<feature type="transmembrane region" description="Helical" evidence="3">
    <location>
        <begin position="102"/>
        <end position="123"/>
    </location>
</feature>
<dbReference type="SUPFAM" id="SSF56300">
    <property type="entry name" value="Metallo-dependent phosphatases"/>
    <property type="match status" value="1"/>
</dbReference>
<evidence type="ECO:0000313" key="5">
    <source>
        <dbReference type="EMBL" id="NMO19754.1"/>
    </source>
</evidence>
<dbReference type="Proteomes" id="UP000518300">
    <property type="component" value="Unassembled WGS sequence"/>
</dbReference>
<dbReference type="InterPro" id="IPR029052">
    <property type="entry name" value="Metallo-depent_PP-like"/>
</dbReference>
<protein>
    <submittedName>
        <fullName evidence="5">Metallophosphoesterase</fullName>
    </submittedName>
</protein>
<dbReference type="GO" id="GO:0046872">
    <property type="term" value="F:metal ion binding"/>
    <property type="evidence" value="ECO:0007669"/>
    <property type="project" value="UniProtKB-KW"/>
</dbReference>
<keyword evidence="3" id="KW-1133">Transmembrane helix</keyword>
<comment type="caution">
    <text evidence="5">The sequence shown here is derived from an EMBL/GenBank/DDBJ whole genome shotgun (WGS) entry which is preliminary data.</text>
</comment>
<feature type="domain" description="Calcineurin-like phosphoesterase" evidence="4">
    <location>
        <begin position="188"/>
        <end position="358"/>
    </location>
</feature>
<proteinExistence type="predicted"/>
<dbReference type="GO" id="GO:0016020">
    <property type="term" value="C:membrane"/>
    <property type="evidence" value="ECO:0007669"/>
    <property type="project" value="GOC"/>
</dbReference>
<feature type="transmembrane region" description="Helical" evidence="3">
    <location>
        <begin position="67"/>
        <end position="90"/>
    </location>
</feature>
<reference evidence="5 6" key="1">
    <citation type="submission" date="2020-04" db="EMBL/GenBank/DDBJ databases">
        <title>Draft genome of Pyxidicoccus fallax type strain.</title>
        <authorList>
            <person name="Whitworth D.E."/>
        </authorList>
    </citation>
    <scope>NUCLEOTIDE SEQUENCE [LARGE SCALE GENOMIC DNA]</scope>
    <source>
        <strain evidence="5 6">DSM 14698</strain>
    </source>
</reference>
<keyword evidence="3" id="KW-0812">Transmembrane</keyword>
<dbReference type="InterPro" id="IPR051158">
    <property type="entry name" value="Metallophosphoesterase_sf"/>
</dbReference>